<comment type="similarity">
    <text evidence="1">Belongs to the zeta toxin family.</text>
</comment>
<evidence type="ECO:0000256" key="5">
    <source>
        <dbReference type="ARBA" id="ARBA00032897"/>
    </source>
</evidence>
<gene>
    <name evidence="8" type="ORF">GC098_21285</name>
</gene>
<accession>A0ABX1XZC3</accession>
<comment type="caution">
    <text evidence="8">The sequence shown here is derived from an EMBL/GenBank/DDBJ whole genome shotgun (WGS) entry which is preliminary data.</text>
</comment>
<dbReference type="Proteomes" id="UP000616779">
    <property type="component" value="Unassembled WGS sequence"/>
</dbReference>
<keyword evidence="9" id="KW-1185">Reference proteome</keyword>
<evidence type="ECO:0000259" key="7">
    <source>
        <dbReference type="Pfam" id="PF06414"/>
    </source>
</evidence>
<evidence type="ECO:0000256" key="1">
    <source>
        <dbReference type="ARBA" id="ARBA00009104"/>
    </source>
</evidence>
<dbReference type="Gene3D" id="3.40.50.300">
    <property type="entry name" value="P-loop containing nucleotide triphosphate hydrolases"/>
    <property type="match status" value="1"/>
</dbReference>
<keyword evidence="4" id="KW-0067">ATP-binding</keyword>
<evidence type="ECO:0000256" key="2">
    <source>
        <dbReference type="ARBA" id="ARBA00011963"/>
    </source>
</evidence>
<name>A0ABX1XZC3_9BACL</name>
<protein>
    <recommendedName>
        <fullName evidence="5">UDP-N-acetylglucosamine kinase</fullName>
        <ecNumber evidence="2">2.7.1.176</ecNumber>
    </recommendedName>
    <alternativeName>
        <fullName evidence="5">UDP-N-acetylglucosamine kinase</fullName>
    </alternativeName>
</protein>
<dbReference type="EC" id="2.7.1.176" evidence="2"/>
<dbReference type="PANTHER" id="PTHR39206">
    <property type="entry name" value="SLL8004 PROTEIN"/>
    <property type="match status" value="1"/>
</dbReference>
<evidence type="ECO:0000256" key="4">
    <source>
        <dbReference type="ARBA" id="ARBA00022840"/>
    </source>
</evidence>
<proteinExistence type="inferred from homology"/>
<reference evidence="8 9" key="1">
    <citation type="submission" date="2019-10" db="EMBL/GenBank/DDBJ databases">
        <title>Description of Paenibacillus terrestris sp. nov.</title>
        <authorList>
            <person name="Carlier A."/>
            <person name="Qi S."/>
        </authorList>
    </citation>
    <scope>NUCLEOTIDE SEQUENCE [LARGE SCALE GENOMIC DNA]</scope>
    <source>
        <strain evidence="8 9">LMG 31458</strain>
    </source>
</reference>
<sequence length="189" mass="21265">MYVFAGNNGSGKSTIRNLIIDRLGVSVNIDPDSIARRIDAVNPENYRVSAGKESIRLARDCILHKRDFSIETTLSGGHVVRQMQEAKQNGFLVTMFYVGLGDPKLNIERVAARVRNGGHHIPSSDILKRHVTSIQNLLKHLELIDHLFVIDNSNLDGEMVLEVEGTIKYKKDPLPSWVRPIEELTEKNQ</sequence>
<comment type="catalytic activity">
    <reaction evidence="6">
        <text>UDP-N-acetyl-alpha-D-glucosamine + ATP = UDP-N-acetyl-alpha-D-glucosamine 3'-phosphate + ADP + H(+)</text>
        <dbReference type="Rhea" id="RHEA:32671"/>
        <dbReference type="ChEBI" id="CHEBI:15378"/>
        <dbReference type="ChEBI" id="CHEBI:30616"/>
        <dbReference type="ChEBI" id="CHEBI:57705"/>
        <dbReference type="ChEBI" id="CHEBI:64353"/>
        <dbReference type="ChEBI" id="CHEBI:456216"/>
        <dbReference type="EC" id="2.7.1.176"/>
    </reaction>
</comment>
<organism evidence="8 9">
    <name type="scientific">Paenibacillus phytorum</name>
    <dbReference type="NCBI Taxonomy" id="2654977"/>
    <lineage>
        <taxon>Bacteria</taxon>
        <taxon>Bacillati</taxon>
        <taxon>Bacillota</taxon>
        <taxon>Bacilli</taxon>
        <taxon>Bacillales</taxon>
        <taxon>Paenibacillaceae</taxon>
        <taxon>Paenibacillus</taxon>
    </lineage>
</organism>
<dbReference type="PANTHER" id="PTHR39206:SF1">
    <property type="entry name" value="SLL8004 PROTEIN"/>
    <property type="match status" value="1"/>
</dbReference>
<dbReference type="InterPro" id="IPR027417">
    <property type="entry name" value="P-loop_NTPase"/>
</dbReference>
<evidence type="ECO:0000256" key="6">
    <source>
        <dbReference type="ARBA" id="ARBA00048178"/>
    </source>
</evidence>
<keyword evidence="3" id="KW-0547">Nucleotide-binding</keyword>
<evidence type="ECO:0000313" key="9">
    <source>
        <dbReference type="Proteomes" id="UP000616779"/>
    </source>
</evidence>
<dbReference type="EMBL" id="WHOA01000143">
    <property type="protein sequence ID" value="NOU73901.1"/>
    <property type="molecule type" value="Genomic_DNA"/>
</dbReference>
<dbReference type="SUPFAM" id="SSF52540">
    <property type="entry name" value="P-loop containing nucleoside triphosphate hydrolases"/>
    <property type="match status" value="1"/>
</dbReference>
<feature type="domain" description="Zeta toxin" evidence="7">
    <location>
        <begin position="1"/>
        <end position="151"/>
    </location>
</feature>
<dbReference type="InterPro" id="IPR010488">
    <property type="entry name" value="Zeta_toxin_domain"/>
</dbReference>
<evidence type="ECO:0000313" key="8">
    <source>
        <dbReference type="EMBL" id="NOU73901.1"/>
    </source>
</evidence>
<dbReference type="Pfam" id="PF06414">
    <property type="entry name" value="Zeta_toxin"/>
    <property type="match status" value="1"/>
</dbReference>
<evidence type="ECO:0000256" key="3">
    <source>
        <dbReference type="ARBA" id="ARBA00022741"/>
    </source>
</evidence>